<keyword evidence="3" id="KW-0274">FAD</keyword>
<keyword evidence="6" id="KW-0732">Signal</keyword>
<evidence type="ECO:0000256" key="6">
    <source>
        <dbReference type="SAM" id="SignalP"/>
    </source>
</evidence>
<evidence type="ECO:0000313" key="8">
    <source>
        <dbReference type="EMBL" id="KIK63651.1"/>
    </source>
</evidence>
<dbReference type="EMBL" id="KN834763">
    <property type="protein sequence ID" value="KIK63651.1"/>
    <property type="molecule type" value="Genomic_DNA"/>
</dbReference>
<dbReference type="AlphaFoldDB" id="A0A0D0C6A3"/>
<dbReference type="InterPro" id="IPR002938">
    <property type="entry name" value="FAD-bd"/>
</dbReference>
<evidence type="ECO:0000256" key="2">
    <source>
        <dbReference type="ARBA" id="ARBA00022630"/>
    </source>
</evidence>
<evidence type="ECO:0000313" key="9">
    <source>
        <dbReference type="Proteomes" id="UP000053593"/>
    </source>
</evidence>
<dbReference type="Pfam" id="PF01494">
    <property type="entry name" value="FAD_binding_3"/>
    <property type="match status" value="2"/>
</dbReference>
<reference evidence="8 9" key="1">
    <citation type="submission" date="2014-04" db="EMBL/GenBank/DDBJ databases">
        <title>Evolutionary Origins and Diversification of the Mycorrhizal Mutualists.</title>
        <authorList>
            <consortium name="DOE Joint Genome Institute"/>
            <consortium name="Mycorrhizal Genomics Consortium"/>
            <person name="Kohler A."/>
            <person name="Kuo A."/>
            <person name="Nagy L.G."/>
            <person name="Floudas D."/>
            <person name="Copeland A."/>
            <person name="Barry K.W."/>
            <person name="Cichocki N."/>
            <person name="Veneault-Fourrey C."/>
            <person name="LaButti K."/>
            <person name="Lindquist E.A."/>
            <person name="Lipzen A."/>
            <person name="Lundell T."/>
            <person name="Morin E."/>
            <person name="Murat C."/>
            <person name="Riley R."/>
            <person name="Ohm R."/>
            <person name="Sun H."/>
            <person name="Tunlid A."/>
            <person name="Henrissat B."/>
            <person name="Grigoriev I.V."/>
            <person name="Hibbett D.S."/>
            <person name="Martin F."/>
        </authorList>
    </citation>
    <scope>NUCLEOTIDE SEQUENCE [LARGE SCALE GENOMIC DNA]</scope>
    <source>
        <strain evidence="8 9">FD-317 M1</strain>
    </source>
</reference>
<keyword evidence="2" id="KW-0285">Flavoprotein</keyword>
<name>A0A0D0C6A3_9AGAR</name>
<comment type="similarity">
    <text evidence="1">Belongs to the paxM FAD-dependent monooxygenase family.</text>
</comment>
<dbReference type="InterPro" id="IPR036188">
    <property type="entry name" value="FAD/NAD-bd_sf"/>
</dbReference>
<evidence type="ECO:0000256" key="5">
    <source>
        <dbReference type="ARBA" id="ARBA00023033"/>
    </source>
</evidence>
<evidence type="ECO:0000256" key="3">
    <source>
        <dbReference type="ARBA" id="ARBA00022827"/>
    </source>
</evidence>
<dbReference type="PANTHER" id="PTHR13789:SF238">
    <property type="entry name" value="PUTATIVE (AFU_ORTHOLOGUE AFUA_2G01680)-RELATED"/>
    <property type="match status" value="1"/>
</dbReference>
<dbReference type="OrthoDB" id="9993796at2759"/>
<feature type="domain" description="FAD-binding" evidence="7">
    <location>
        <begin position="293"/>
        <end position="348"/>
    </location>
</feature>
<evidence type="ECO:0000256" key="4">
    <source>
        <dbReference type="ARBA" id="ARBA00023002"/>
    </source>
</evidence>
<dbReference type="PANTHER" id="PTHR13789">
    <property type="entry name" value="MONOOXYGENASE"/>
    <property type="match status" value="1"/>
</dbReference>
<feature type="signal peptide" evidence="6">
    <location>
        <begin position="1"/>
        <end position="16"/>
    </location>
</feature>
<organism evidence="8 9">
    <name type="scientific">Collybiopsis luxurians FD-317 M1</name>
    <dbReference type="NCBI Taxonomy" id="944289"/>
    <lineage>
        <taxon>Eukaryota</taxon>
        <taxon>Fungi</taxon>
        <taxon>Dikarya</taxon>
        <taxon>Basidiomycota</taxon>
        <taxon>Agaricomycotina</taxon>
        <taxon>Agaricomycetes</taxon>
        <taxon>Agaricomycetidae</taxon>
        <taxon>Agaricales</taxon>
        <taxon>Marasmiineae</taxon>
        <taxon>Omphalotaceae</taxon>
        <taxon>Collybiopsis</taxon>
        <taxon>Collybiopsis luxurians</taxon>
    </lineage>
</organism>
<dbReference type="HOGENOM" id="CLU_009665_19_3_1"/>
<proteinExistence type="inferred from homology"/>
<dbReference type="GO" id="GO:0004497">
    <property type="term" value="F:monooxygenase activity"/>
    <property type="evidence" value="ECO:0007669"/>
    <property type="project" value="UniProtKB-KW"/>
</dbReference>
<dbReference type="SUPFAM" id="SSF54373">
    <property type="entry name" value="FAD-linked reductases, C-terminal domain"/>
    <property type="match status" value="1"/>
</dbReference>
<dbReference type="InterPro" id="IPR050493">
    <property type="entry name" value="FAD-dep_Monooxygenase_BioMet"/>
</dbReference>
<evidence type="ECO:0000259" key="7">
    <source>
        <dbReference type="Pfam" id="PF01494"/>
    </source>
</evidence>
<dbReference type="Gene3D" id="3.50.50.60">
    <property type="entry name" value="FAD/NAD(P)-binding domain"/>
    <property type="match status" value="1"/>
</dbReference>
<feature type="domain" description="FAD-binding" evidence="7">
    <location>
        <begin position="3"/>
        <end position="163"/>
    </location>
</feature>
<feature type="chain" id="PRO_5002220081" description="FAD-binding domain-containing protein" evidence="6">
    <location>
        <begin position="17"/>
        <end position="430"/>
    </location>
</feature>
<protein>
    <recommendedName>
        <fullName evidence="7">FAD-binding domain-containing protein</fullName>
    </recommendedName>
</protein>
<gene>
    <name evidence="8" type="ORF">GYMLUDRAFT_196428</name>
</gene>
<sequence length="430" mass="47647">MHIIVIGSGLAGLTAAISLAKSGHRVQVLESAPKITYIGAGIQVSPNSSRILRHLGVDKFIEQYCTEPVDHRMLRWQDGKMLVQCPLKEPARKEYGSPYWHIHRADLHRGLLECAESLGVESFFDCRVVDADPALPSVTTKDGKQWTADLIIASDGLHSTCRHIVLGRSSPPIPTGQMAYRVTLPASRLKGIEGLNDLITIPGNVHWIGPKGTILSYLLEGINDTLVNLVFTCDVELGTMEDGVNQKNGTPDEVLKAFQGWDPRIGTIVQHVDSVLEWRLYIHDSVDHWAHPSGRFCLIGDSAHAMTPYLAQGAAMGIEDAAILGGLLEAFPDAKDLEESLAVYEKLRVGRTSMVAAASIDSRWFTQMEDGPEQERRDEYLLSHPGIWPNHINIRSRKEFLDELFGYDAYAALEDELKATGLNDRARKRM</sequence>
<dbReference type="PRINTS" id="PR00420">
    <property type="entry name" value="RNGMNOXGNASE"/>
</dbReference>
<keyword evidence="9" id="KW-1185">Reference proteome</keyword>
<accession>A0A0D0C6A3</accession>
<keyword evidence="5" id="KW-0503">Monooxygenase</keyword>
<dbReference type="GO" id="GO:0071949">
    <property type="term" value="F:FAD binding"/>
    <property type="evidence" value="ECO:0007669"/>
    <property type="project" value="InterPro"/>
</dbReference>
<keyword evidence="4" id="KW-0560">Oxidoreductase</keyword>
<dbReference type="Proteomes" id="UP000053593">
    <property type="component" value="Unassembled WGS sequence"/>
</dbReference>
<dbReference type="SUPFAM" id="SSF51905">
    <property type="entry name" value="FAD/NAD(P)-binding domain"/>
    <property type="match status" value="1"/>
</dbReference>
<evidence type="ECO:0000256" key="1">
    <source>
        <dbReference type="ARBA" id="ARBA00007992"/>
    </source>
</evidence>